<dbReference type="EMBL" id="CP101497">
    <property type="protein sequence ID" value="UTT61771.1"/>
    <property type="molecule type" value="Genomic_DNA"/>
</dbReference>
<evidence type="ECO:0000256" key="1">
    <source>
        <dbReference type="SAM" id="SignalP"/>
    </source>
</evidence>
<keyword evidence="3" id="KW-1185">Reference proteome</keyword>
<evidence type="ECO:0008006" key="4">
    <source>
        <dbReference type="Google" id="ProtNLM"/>
    </source>
</evidence>
<evidence type="ECO:0000313" key="2">
    <source>
        <dbReference type="EMBL" id="UTT61771.1"/>
    </source>
</evidence>
<name>A0ABY5FTZ5_9MICO</name>
<sequence length="182" mass="19417">MIRRLALVALPLALLAGALSACTESTRIPPAEPTAEVAPLFATDEEALEAATAAYEEYLVVLDGLLQDPREVTAEFNDVAEGAALDAAVASVADFLSQGYALSGPRRLGGADLQQYSDSVEAAEVTAYFCEDISSVVLLDRNGQSISTEDRPDFTLFEATIRFTGSSALVIEREFWSNETSC</sequence>
<accession>A0ABY5FTZ5</accession>
<proteinExistence type="predicted"/>
<dbReference type="Proteomes" id="UP001060039">
    <property type="component" value="Chromosome"/>
</dbReference>
<keyword evidence="1" id="KW-0732">Signal</keyword>
<feature type="signal peptide" evidence="1">
    <location>
        <begin position="1"/>
        <end position="21"/>
    </location>
</feature>
<evidence type="ECO:0000313" key="3">
    <source>
        <dbReference type="Proteomes" id="UP001060039"/>
    </source>
</evidence>
<protein>
    <recommendedName>
        <fullName evidence="4">Nuclear transport factor 2 family protein</fullName>
    </recommendedName>
</protein>
<reference evidence="2" key="1">
    <citation type="submission" date="2022-07" db="EMBL/GenBank/DDBJ databases">
        <title>Taxonomic analysis of Microcella humidisoli nov. sp., isolated from riverside soil.</title>
        <authorList>
            <person name="Molina K.M."/>
            <person name="Kim S.B."/>
        </authorList>
    </citation>
    <scope>NUCLEOTIDE SEQUENCE</scope>
    <source>
        <strain evidence="2">MMS21-STM10</strain>
    </source>
</reference>
<feature type="chain" id="PRO_5047508787" description="Nuclear transport factor 2 family protein" evidence="1">
    <location>
        <begin position="22"/>
        <end position="182"/>
    </location>
</feature>
<gene>
    <name evidence="2" type="ORF">NNL39_08780</name>
</gene>
<dbReference type="PROSITE" id="PS51257">
    <property type="entry name" value="PROKAR_LIPOPROTEIN"/>
    <property type="match status" value="1"/>
</dbReference>
<organism evidence="2 3">
    <name type="scientific">Microcella humidisoli</name>
    <dbReference type="NCBI Taxonomy" id="2963406"/>
    <lineage>
        <taxon>Bacteria</taxon>
        <taxon>Bacillati</taxon>
        <taxon>Actinomycetota</taxon>
        <taxon>Actinomycetes</taxon>
        <taxon>Micrococcales</taxon>
        <taxon>Microbacteriaceae</taxon>
        <taxon>Microcella</taxon>
    </lineage>
</organism>
<dbReference type="RefSeq" id="WP_255158912.1">
    <property type="nucleotide sequence ID" value="NZ_CP101497.1"/>
</dbReference>